<evidence type="ECO:0000256" key="4">
    <source>
        <dbReference type="ARBA" id="ARBA00022692"/>
    </source>
</evidence>
<dbReference type="SMART" id="SM00793">
    <property type="entry name" value="AgrB"/>
    <property type="match status" value="1"/>
</dbReference>
<reference evidence="10" key="1">
    <citation type="submission" date="2017-04" db="EMBL/GenBank/DDBJ databases">
        <title>Function of individual gut microbiota members based on whole genome sequencing of pure cultures obtained from chicken caecum.</title>
        <authorList>
            <person name="Medvecky M."/>
            <person name="Cejkova D."/>
            <person name="Polansky O."/>
            <person name="Karasova D."/>
            <person name="Kubasova T."/>
            <person name="Cizek A."/>
            <person name="Rychlik I."/>
        </authorList>
    </citation>
    <scope>NUCLEOTIDE SEQUENCE [LARGE SCALE GENOMIC DNA]</scope>
    <source>
        <strain evidence="10">An149</strain>
    </source>
</reference>
<evidence type="ECO:0000313" key="9">
    <source>
        <dbReference type="EMBL" id="OUQ05469.1"/>
    </source>
</evidence>
<evidence type="ECO:0000256" key="1">
    <source>
        <dbReference type="ARBA" id="ARBA00022475"/>
    </source>
</evidence>
<name>A0A1Y4QAW8_9FIRM</name>
<dbReference type="GO" id="GO:0008233">
    <property type="term" value="F:peptidase activity"/>
    <property type="evidence" value="ECO:0007669"/>
    <property type="project" value="UniProtKB-KW"/>
</dbReference>
<comment type="caution">
    <text evidence="9">The sequence shown here is derived from an EMBL/GenBank/DDBJ whole genome shotgun (WGS) entry which is preliminary data.</text>
</comment>
<dbReference type="EMBL" id="NFLB01000005">
    <property type="protein sequence ID" value="OUQ05469.1"/>
    <property type="molecule type" value="Genomic_DNA"/>
</dbReference>
<feature type="transmembrane region" description="Helical" evidence="8">
    <location>
        <begin position="135"/>
        <end position="152"/>
    </location>
</feature>
<dbReference type="RefSeq" id="WP_087255893.1">
    <property type="nucleotide sequence ID" value="NZ_NFJI01000004.1"/>
</dbReference>
<dbReference type="GO" id="GO:0006508">
    <property type="term" value="P:proteolysis"/>
    <property type="evidence" value="ECO:0007669"/>
    <property type="project" value="UniProtKB-KW"/>
</dbReference>
<evidence type="ECO:0000256" key="2">
    <source>
        <dbReference type="ARBA" id="ARBA00022654"/>
    </source>
</evidence>
<accession>A0A1Y4QAW8</accession>
<keyword evidence="1" id="KW-1003">Cell membrane</keyword>
<dbReference type="Pfam" id="PF04647">
    <property type="entry name" value="AgrB"/>
    <property type="match status" value="1"/>
</dbReference>
<feature type="transmembrane region" description="Helical" evidence="8">
    <location>
        <begin position="73"/>
        <end position="90"/>
    </location>
</feature>
<organism evidence="9 10">
    <name type="scientific">Thomasclavelia spiroformis</name>
    <dbReference type="NCBI Taxonomy" id="29348"/>
    <lineage>
        <taxon>Bacteria</taxon>
        <taxon>Bacillati</taxon>
        <taxon>Bacillota</taxon>
        <taxon>Erysipelotrichia</taxon>
        <taxon>Erysipelotrichales</taxon>
        <taxon>Coprobacillaceae</taxon>
        <taxon>Thomasclavelia</taxon>
    </lineage>
</organism>
<evidence type="ECO:0000256" key="6">
    <source>
        <dbReference type="ARBA" id="ARBA00022989"/>
    </source>
</evidence>
<gene>
    <name evidence="9" type="ORF">B5E91_05470</name>
</gene>
<dbReference type="AlphaFoldDB" id="A0A1Y4QAW8"/>
<evidence type="ECO:0000256" key="8">
    <source>
        <dbReference type="SAM" id="Phobius"/>
    </source>
</evidence>
<evidence type="ECO:0000256" key="5">
    <source>
        <dbReference type="ARBA" id="ARBA00022801"/>
    </source>
</evidence>
<keyword evidence="2" id="KW-0673">Quorum sensing</keyword>
<evidence type="ECO:0008006" key="11">
    <source>
        <dbReference type="Google" id="ProtNLM"/>
    </source>
</evidence>
<proteinExistence type="predicted"/>
<dbReference type="GO" id="GO:0016020">
    <property type="term" value="C:membrane"/>
    <property type="evidence" value="ECO:0007669"/>
    <property type="project" value="InterPro"/>
</dbReference>
<dbReference type="GO" id="GO:0009372">
    <property type="term" value="P:quorum sensing"/>
    <property type="evidence" value="ECO:0007669"/>
    <property type="project" value="UniProtKB-KW"/>
</dbReference>
<protein>
    <recommendedName>
        <fullName evidence="11">Accessory regulator AgrB</fullName>
    </recommendedName>
</protein>
<sequence>MKNKLYSYLINNNISIEKDVFEYGFEYFYSYIIYLLVIIPISVFNHFTVEIIIFIILYIPIRKNIGGFHLKNKYHCLILSIIVTLFVPILKKNMHMYFYFFTFIIVFNTILYIMYVPIDCKEKILSKAEKKYYKFMAILIHFIYFLITIVSYQFNVKILFETIYIIELISSFSIFLSLFQRKIRNI</sequence>
<keyword evidence="6 8" id="KW-1133">Transmembrane helix</keyword>
<keyword evidence="5" id="KW-0378">Hydrolase</keyword>
<keyword evidence="7 8" id="KW-0472">Membrane</keyword>
<evidence type="ECO:0000313" key="10">
    <source>
        <dbReference type="Proteomes" id="UP000196258"/>
    </source>
</evidence>
<evidence type="ECO:0000256" key="7">
    <source>
        <dbReference type="ARBA" id="ARBA00023136"/>
    </source>
</evidence>
<feature type="transmembrane region" description="Helical" evidence="8">
    <location>
        <begin position="158"/>
        <end position="179"/>
    </location>
</feature>
<dbReference type="Proteomes" id="UP000196258">
    <property type="component" value="Unassembled WGS sequence"/>
</dbReference>
<dbReference type="InterPro" id="IPR006741">
    <property type="entry name" value="AgrB"/>
</dbReference>
<keyword evidence="3" id="KW-0645">Protease</keyword>
<feature type="transmembrane region" description="Helical" evidence="8">
    <location>
        <begin position="96"/>
        <end position="115"/>
    </location>
</feature>
<evidence type="ECO:0000256" key="3">
    <source>
        <dbReference type="ARBA" id="ARBA00022670"/>
    </source>
</evidence>
<keyword evidence="4 8" id="KW-0812">Transmembrane</keyword>
<feature type="transmembrane region" description="Helical" evidence="8">
    <location>
        <begin position="31"/>
        <end position="61"/>
    </location>
</feature>